<dbReference type="OrthoDB" id="6434386at2759"/>
<accession>A0A4Y2WQ80</accession>
<evidence type="ECO:0000313" key="3">
    <source>
        <dbReference type="EMBL" id="GBO38117.1"/>
    </source>
</evidence>
<evidence type="ECO:0000256" key="1">
    <source>
        <dbReference type="SAM" id="MobiDB-lite"/>
    </source>
</evidence>
<organism evidence="3 4">
    <name type="scientific">Araneus ventricosus</name>
    <name type="common">Orbweaver spider</name>
    <name type="synonym">Epeira ventricosa</name>
    <dbReference type="NCBI Taxonomy" id="182803"/>
    <lineage>
        <taxon>Eukaryota</taxon>
        <taxon>Metazoa</taxon>
        <taxon>Ecdysozoa</taxon>
        <taxon>Arthropoda</taxon>
        <taxon>Chelicerata</taxon>
        <taxon>Arachnida</taxon>
        <taxon>Araneae</taxon>
        <taxon>Araneomorphae</taxon>
        <taxon>Entelegynae</taxon>
        <taxon>Araneoidea</taxon>
        <taxon>Araneidae</taxon>
        <taxon>Araneus</taxon>
    </lineage>
</organism>
<proteinExistence type="predicted"/>
<dbReference type="Proteomes" id="UP000499080">
    <property type="component" value="Unassembled WGS sequence"/>
</dbReference>
<dbReference type="EMBL" id="BGPR01062747">
    <property type="protein sequence ID" value="GBO38117.1"/>
    <property type="molecule type" value="Genomic_DNA"/>
</dbReference>
<dbReference type="AlphaFoldDB" id="A0A4Y2WQ80"/>
<feature type="region of interest" description="Disordered" evidence="1">
    <location>
        <begin position="1"/>
        <end position="23"/>
    </location>
</feature>
<reference evidence="3 4" key="1">
    <citation type="journal article" date="2019" name="Sci. Rep.">
        <title>Orb-weaving spider Araneus ventricosus genome elucidates the spidroin gene catalogue.</title>
        <authorList>
            <person name="Kono N."/>
            <person name="Nakamura H."/>
            <person name="Ohtoshi R."/>
            <person name="Moran D.A.P."/>
            <person name="Shinohara A."/>
            <person name="Yoshida Y."/>
            <person name="Fujiwara M."/>
            <person name="Mori M."/>
            <person name="Tomita M."/>
            <person name="Arakawa K."/>
        </authorList>
    </citation>
    <scope>NUCLEOTIDE SEQUENCE [LARGE SCALE GENOMIC DNA]</scope>
</reference>
<evidence type="ECO:0000259" key="2">
    <source>
        <dbReference type="Pfam" id="PF07530"/>
    </source>
</evidence>
<protein>
    <submittedName>
        <fullName evidence="3">Nucleic-acid-binding protein from transposon X-element</fullName>
    </submittedName>
</protein>
<name>A0A4Y2WQ80_ARAVE</name>
<dbReference type="InterPro" id="IPR006579">
    <property type="entry name" value="Pre_C2HC_dom"/>
</dbReference>
<sequence length="444" mass="50453">MSEGGRSRSLLSSSSTAPSNTNRPSIHMLVYVGDDSSKGYTESWIKDSRKQHATNDQVCQEISRRENVIDSNQVLVQRLSEQIRCLEENGNSPALIDSKRNEMLFYNTRIQAVEVALLVSGPCPKESLKKHHGPAKDAMMEVETGQYADSNSDFKMVSPKKAAKIQVNVTTSPIKTSNKFSELSNLDVNKLQIPAVNMKMDPSYNLMLQGINRLYPETENKLIKGFTSIKTNTPENRKGIIDLLKKNGKEFILSESNEDRPLKIVIKYLPIDQDKEELKNILEGKGFKILRISQLKNYWLKTPYPYFLVDVIKTQNHQNIYNIKTINHLKVKVETYRKKNRATICFKCSGFHHSAENCECHPKCIKCAGRHETRECDIKTKIENPICINCNGEGHLASWRGCPKFPKINISYPKSTYAQKLKINLTPQTPPTKPGKITDPLLKR</sequence>
<feature type="compositionally biased region" description="Low complexity" evidence="1">
    <location>
        <begin position="7"/>
        <end position="23"/>
    </location>
</feature>
<dbReference type="Pfam" id="PF07530">
    <property type="entry name" value="PRE_C2HC"/>
    <property type="match status" value="1"/>
</dbReference>
<feature type="region of interest" description="Disordered" evidence="1">
    <location>
        <begin position="425"/>
        <end position="444"/>
    </location>
</feature>
<gene>
    <name evidence="3" type="primary">ORF1_64</name>
    <name evidence="3" type="ORF">AVEN_64485_1</name>
</gene>
<evidence type="ECO:0000313" key="4">
    <source>
        <dbReference type="Proteomes" id="UP000499080"/>
    </source>
</evidence>
<keyword evidence="4" id="KW-1185">Reference proteome</keyword>
<comment type="caution">
    <text evidence="3">The sequence shown here is derived from an EMBL/GenBank/DDBJ whole genome shotgun (WGS) entry which is preliminary data.</text>
</comment>
<feature type="domain" description="Pre-C2HC" evidence="2">
    <location>
        <begin position="276"/>
        <end position="340"/>
    </location>
</feature>